<reference evidence="1 2" key="1">
    <citation type="submission" date="2017-02" db="EMBL/GenBank/DDBJ databases">
        <authorList>
            <person name="Peterson S.W."/>
        </authorList>
    </citation>
    <scope>NUCLEOTIDE SEQUENCE [LARGE SCALE GENOMIC DNA]</scope>
    <source>
        <strain evidence="1 2">P15</strain>
    </source>
</reference>
<dbReference type="EMBL" id="FUZV01000002">
    <property type="protein sequence ID" value="SKC79589.1"/>
    <property type="molecule type" value="Genomic_DNA"/>
</dbReference>
<dbReference type="OrthoDB" id="6119186at2"/>
<keyword evidence="2" id="KW-1185">Reference proteome</keyword>
<organism evidence="1 2">
    <name type="scientific">Pseudoxanthomonas indica</name>
    <dbReference type="NCBI Taxonomy" id="428993"/>
    <lineage>
        <taxon>Bacteria</taxon>
        <taxon>Pseudomonadati</taxon>
        <taxon>Pseudomonadota</taxon>
        <taxon>Gammaproteobacteria</taxon>
        <taxon>Lysobacterales</taxon>
        <taxon>Lysobacteraceae</taxon>
        <taxon>Pseudoxanthomonas</taxon>
    </lineage>
</organism>
<evidence type="ECO:0000313" key="1">
    <source>
        <dbReference type="EMBL" id="SKC79589.1"/>
    </source>
</evidence>
<accession>A0A1T5LVF2</accession>
<gene>
    <name evidence="1" type="ORF">SAMN06296058_3092</name>
</gene>
<evidence type="ECO:0000313" key="2">
    <source>
        <dbReference type="Proteomes" id="UP000190341"/>
    </source>
</evidence>
<protein>
    <submittedName>
        <fullName evidence="1">Uncharacterized protein</fullName>
    </submittedName>
</protein>
<sequence>MDIAGTMAVVAGGIEAAKGLYAVKQLSENTDLHLQLATVVRSLTAAEFGLNDAQRELREMLSEIARLKAALEIKATVKKERNAYYEVDENGEPHGEPYCMRCYEVDHLLRHVARPSHSSEEGQCPACKTKYPGRTIMVLA</sequence>
<dbReference type="Proteomes" id="UP000190341">
    <property type="component" value="Unassembled WGS sequence"/>
</dbReference>
<proteinExistence type="predicted"/>
<dbReference type="RefSeq" id="WP_139381588.1">
    <property type="nucleotide sequence ID" value="NZ_BMCL01000001.1"/>
</dbReference>
<dbReference type="AlphaFoldDB" id="A0A1T5LVF2"/>
<name>A0A1T5LVF2_9GAMM</name>